<dbReference type="InterPro" id="IPR017226">
    <property type="entry name" value="BHMT-like"/>
</dbReference>
<dbReference type="PANTHER" id="PTHR11103:SF18">
    <property type="entry name" value="SLR1189 PROTEIN"/>
    <property type="match status" value="1"/>
</dbReference>
<dbReference type="PANTHER" id="PTHR11103">
    <property type="entry name" value="SLR1189 PROTEIN"/>
    <property type="match status" value="1"/>
</dbReference>
<name>A0A918TAV2_STRCJ</name>
<feature type="binding site" evidence="3 4">
    <location>
        <position position="207"/>
    </location>
    <ligand>
        <name>Zn(2+)</name>
        <dbReference type="ChEBI" id="CHEBI:29105"/>
    </ligand>
</feature>
<dbReference type="GO" id="GO:0009086">
    <property type="term" value="P:methionine biosynthetic process"/>
    <property type="evidence" value="ECO:0007669"/>
    <property type="project" value="InterPro"/>
</dbReference>
<reference evidence="6" key="1">
    <citation type="journal article" date="2014" name="Int. J. Syst. Evol. Microbiol.">
        <title>Complete genome sequence of Corynebacterium casei LMG S-19264T (=DSM 44701T), isolated from a smear-ripened cheese.</title>
        <authorList>
            <consortium name="US DOE Joint Genome Institute (JGI-PGF)"/>
            <person name="Walter F."/>
            <person name="Albersmeier A."/>
            <person name="Kalinowski J."/>
            <person name="Ruckert C."/>
        </authorList>
    </citation>
    <scope>NUCLEOTIDE SEQUENCE</scope>
    <source>
        <strain evidence="6">JCM 4633</strain>
    </source>
</reference>
<feature type="binding site" evidence="3 4">
    <location>
        <position position="277"/>
    </location>
    <ligand>
        <name>Zn(2+)</name>
        <dbReference type="ChEBI" id="CHEBI:29105"/>
    </ligand>
</feature>
<gene>
    <name evidence="6" type="ORF">GCM10010507_12870</name>
</gene>
<reference evidence="6" key="2">
    <citation type="submission" date="2020-09" db="EMBL/GenBank/DDBJ databases">
        <authorList>
            <person name="Sun Q."/>
            <person name="Ohkuma M."/>
        </authorList>
    </citation>
    <scope>NUCLEOTIDE SEQUENCE</scope>
    <source>
        <strain evidence="6">JCM 4633</strain>
    </source>
</reference>
<feature type="domain" description="Hcy-binding" evidence="5">
    <location>
        <begin position="1"/>
        <end position="292"/>
    </location>
</feature>
<dbReference type="PROSITE" id="PS50970">
    <property type="entry name" value="HCY"/>
    <property type="match status" value="1"/>
</dbReference>
<evidence type="ECO:0000256" key="3">
    <source>
        <dbReference type="PIRSR" id="PIRSR037505-2"/>
    </source>
</evidence>
<dbReference type="GO" id="GO:0032259">
    <property type="term" value="P:methylation"/>
    <property type="evidence" value="ECO:0007669"/>
    <property type="project" value="UniProtKB-KW"/>
</dbReference>
<dbReference type="InterPro" id="IPR036589">
    <property type="entry name" value="HCY_dom_sf"/>
</dbReference>
<comment type="cofactor">
    <cofactor evidence="3">
        <name>Zn(2+)</name>
        <dbReference type="ChEBI" id="CHEBI:29105"/>
    </cofactor>
    <text evidence="3">Binds 1 zinc ion per subunit.</text>
</comment>
<dbReference type="SUPFAM" id="SSF82282">
    <property type="entry name" value="Homocysteine S-methyltransferase"/>
    <property type="match status" value="1"/>
</dbReference>
<dbReference type="PIRSF" id="PIRSF037505">
    <property type="entry name" value="Betaine_HMT"/>
    <property type="match status" value="1"/>
</dbReference>
<dbReference type="Pfam" id="PF02574">
    <property type="entry name" value="S-methyl_trans"/>
    <property type="match status" value="1"/>
</dbReference>
<evidence type="ECO:0000259" key="5">
    <source>
        <dbReference type="PROSITE" id="PS50970"/>
    </source>
</evidence>
<dbReference type="InterPro" id="IPR003726">
    <property type="entry name" value="HCY_dom"/>
</dbReference>
<proteinExistence type="predicted"/>
<comment type="caution">
    <text evidence="6">The sequence shown here is derived from an EMBL/GenBank/DDBJ whole genome shotgun (WGS) entry which is preliminary data.</text>
</comment>
<feature type="binding site" evidence="3 4">
    <location>
        <position position="278"/>
    </location>
    <ligand>
        <name>Zn(2+)</name>
        <dbReference type="ChEBI" id="CHEBI:29105"/>
    </ligand>
</feature>
<keyword evidence="2 4" id="KW-0808">Transferase</keyword>
<dbReference type="EMBL" id="BMVB01000003">
    <property type="protein sequence ID" value="GHC40199.1"/>
    <property type="molecule type" value="Genomic_DNA"/>
</dbReference>
<keyword evidence="3 4" id="KW-0479">Metal-binding</keyword>
<dbReference type="AlphaFoldDB" id="A0A918TAV2"/>
<dbReference type="RefSeq" id="WP_190108645.1">
    <property type="nucleotide sequence ID" value="NZ_BMVB01000003.1"/>
</dbReference>
<keyword evidence="1 4" id="KW-0489">Methyltransferase</keyword>
<dbReference type="GO" id="GO:0008270">
    <property type="term" value="F:zinc ion binding"/>
    <property type="evidence" value="ECO:0007669"/>
    <property type="project" value="InterPro"/>
</dbReference>
<protein>
    <submittedName>
        <fullName evidence="6">Homocysteine S-methyltransferase</fullName>
    </submittedName>
</protein>
<keyword evidence="3 4" id="KW-0862">Zinc</keyword>
<evidence type="ECO:0000256" key="4">
    <source>
        <dbReference type="PROSITE-ProRule" id="PRU00333"/>
    </source>
</evidence>
<evidence type="ECO:0000256" key="2">
    <source>
        <dbReference type="ARBA" id="ARBA00022679"/>
    </source>
</evidence>
<evidence type="ECO:0000313" key="6">
    <source>
        <dbReference type="EMBL" id="GHC40199.1"/>
    </source>
</evidence>
<dbReference type="Proteomes" id="UP000646244">
    <property type="component" value="Unassembled WGS sequence"/>
</dbReference>
<dbReference type="GO" id="GO:0008168">
    <property type="term" value="F:methyltransferase activity"/>
    <property type="evidence" value="ECO:0007669"/>
    <property type="project" value="UniProtKB-UniRule"/>
</dbReference>
<organism evidence="6 7">
    <name type="scientific">Streptomyces cinnamoneus</name>
    <name type="common">Streptoverticillium cinnamoneum</name>
    <dbReference type="NCBI Taxonomy" id="53446"/>
    <lineage>
        <taxon>Bacteria</taxon>
        <taxon>Bacillati</taxon>
        <taxon>Actinomycetota</taxon>
        <taxon>Actinomycetes</taxon>
        <taxon>Kitasatosporales</taxon>
        <taxon>Streptomycetaceae</taxon>
        <taxon>Streptomyces</taxon>
        <taxon>Streptomyces cinnamoneus group</taxon>
    </lineage>
</organism>
<accession>A0A918TAV2</accession>
<sequence length="298" mass="30976">MSPRPRILDGGTATGLQAAGIAIAEPWLTSAALRDAAGTDALVGVHAQFLRTGSDVLTANTFRANTRALSRMGVAENEHADYVHRAVDCAVRARRDAAAPHALVAASVAPVEDCYTPALAPDQDTLRREHRWMAGVLADSEADLILVETQCTRREAVIAVEAAAERGLTAWVSFVVTAEATLPDGDALRDAARACVEAGASAVSVNCLPHAAVPRALELLGGLGVTVGVYPNLEDRAALDEWEHSTHSLPPALSPAAFADLAHGWATEFELGFVGGCCGTAPEHISALAARRPAGATS</sequence>
<dbReference type="Gene3D" id="3.20.20.330">
    <property type="entry name" value="Homocysteine-binding-like domain"/>
    <property type="match status" value="1"/>
</dbReference>
<evidence type="ECO:0000256" key="1">
    <source>
        <dbReference type="ARBA" id="ARBA00022603"/>
    </source>
</evidence>
<evidence type="ECO:0000313" key="7">
    <source>
        <dbReference type="Proteomes" id="UP000646244"/>
    </source>
</evidence>